<feature type="domain" description="MoxR" evidence="2">
    <location>
        <begin position="12"/>
        <end position="189"/>
    </location>
</feature>
<evidence type="ECO:0000313" key="3">
    <source>
        <dbReference type="EMBL" id="CAB4150596.1"/>
    </source>
</evidence>
<dbReference type="Pfam" id="PF17868">
    <property type="entry name" value="AAA_lid_8"/>
    <property type="match status" value="1"/>
</dbReference>
<dbReference type="Pfam" id="PF20030">
    <property type="entry name" value="bpMoxR"/>
    <property type="match status" value="1"/>
</dbReference>
<dbReference type="EMBL" id="LR796544">
    <property type="protein sequence ID" value="CAB4150596.1"/>
    <property type="molecule type" value="Genomic_DNA"/>
</dbReference>
<evidence type="ECO:0000259" key="2">
    <source>
        <dbReference type="Pfam" id="PF20030"/>
    </source>
</evidence>
<feature type="domain" description="ATPase RavA-like AAA lid" evidence="1">
    <location>
        <begin position="246"/>
        <end position="304"/>
    </location>
</feature>
<dbReference type="SUPFAM" id="SSF52540">
    <property type="entry name" value="P-loop containing nucleoside triphosphate hydrolases"/>
    <property type="match status" value="1"/>
</dbReference>
<organism evidence="3">
    <name type="scientific">uncultured Caudovirales phage</name>
    <dbReference type="NCBI Taxonomy" id="2100421"/>
    <lineage>
        <taxon>Viruses</taxon>
        <taxon>Duplodnaviria</taxon>
        <taxon>Heunggongvirae</taxon>
        <taxon>Uroviricota</taxon>
        <taxon>Caudoviricetes</taxon>
        <taxon>Peduoviridae</taxon>
        <taxon>Maltschvirus</taxon>
        <taxon>Maltschvirus maltsch</taxon>
    </lineage>
</organism>
<dbReference type="Gene3D" id="3.40.50.300">
    <property type="entry name" value="P-loop containing nucleotide triphosphate hydrolases"/>
    <property type="match status" value="1"/>
</dbReference>
<gene>
    <name evidence="3" type="ORF">UFOVP567_53</name>
</gene>
<dbReference type="InterPro" id="IPR041538">
    <property type="entry name" value="RavA-like_AAA_lid"/>
</dbReference>
<name>A0A6J5MZX5_9CAUD</name>
<dbReference type="InterPro" id="IPR050513">
    <property type="entry name" value="RavA_ATPases"/>
</dbReference>
<evidence type="ECO:0000259" key="1">
    <source>
        <dbReference type="Pfam" id="PF17868"/>
    </source>
</evidence>
<dbReference type="InterPro" id="IPR027417">
    <property type="entry name" value="P-loop_NTPase"/>
</dbReference>
<dbReference type="Gene3D" id="1.10.8.80">
    <property type="entry name" value="Magnesium chelatase subunit I, C-Terminal domain"/>
    <property type="match status" value="1"/>
</dbReference>
<reference evidence="3" key="1">
    <citation type="submission" date="2020-04" db="EMBL/GenBank/DDBJ databases">
        <authorList>
            <person name="Chiriac C."/>
            <person name="Salcher M."/>
            <person name="Ghai R."/>
            <person name="Kavagutti S V."/>
        </authorList>
    </citation>
    <scope>NUCLEOTIDE SEQUENCE</scope>
</reference>
<accession>A0A6J5MZX5</accession>
<protein>
    <submittedName>
        <fullName evidence="3">COG0714 MoxR-like ATPases</fullName>
    </submittedName>
</protein>
<sequence>MTVRPKFLAAESDLRSHFRKRDHVIRGLLISVLARQHAVLIGEPGDGKTRLSTDFFRLFEGARFAHFGLHKGSTSDDLFGGPDIVALQNGVDKRQTKGRLLEVEFALLDEPDKASEGTLNSLLVPLSDFVFETAPLPLRCAIYAGNNLPHELRGQRNGKSLPVRQGEDSLLAFFDRFAAKFVVESIDPESNDWTEIVFDRVTDAPYSATLSLDDLDAARSEVASVRIPDSVRQFVREFAIALRRGNGKPNSTVKVSPRRWSSVPVLLRAAAWLEGRDEVSTRDAAILADVLWTTPDQRKVIADALLDCGSPVVRDCASTVDQIAEVVLALRERRLSTGAGPNGLHVHASASEVNPRQAVGVSEVLLRHIDKTGADLRNAITPDLSTEDREAIETALQVLRDFRKQALEEFRRRVA</sequence>
<dbReference type="PANTHER" id="PTHR32204">
    <property type="entry name" value="ATPASE RAVA"/>
    <property type="match status" value="1"/>
</dbReference>
<dbReference type="PANTHER" id="PTHR32204:SF0">
    <property type="entry name" value="ATPASE RAVA"/>
    <property type="match status" value="1"/>
</dbReference>
<proteinExistence type="predicted"/>
<dbReference type="InterPro" id="IPR045427">
    <property type="entry name" value="MoxR"/>
</dbReference>